<keyword evidence="1" id="KW-0175">Coiled coil</keyword>
<keyword evidence="2" id="KW-0472">Membrane</keyword>
<gene>
    <name evidence="3" type="ORF">PVW1_000008600</name>
</gene>
<evidence type="ECO:0000256" key="2">
    <source>
        <dbReference type="SAM" id="Phobius"/>
    </source>
</evidence>
<dbReference type="Proteomes" id="UP000779233">
    <property type="component" value="Unassembled WGS sequence"/>
</dbReference>
<name>A0A8S4HNB6_PLAVI</name>
<dbReference type="InterPro" id="IPR008780">
    <property type="entry name" value="Plasmodium_Vir"/>
</dbReference>
<feature type="coiled-coil region" evidence="1">
    <location>
        <begin position="257"/>
        <end position="284"/>
    </location>
</feature>
<evidence type="ECO:0000313" key="3">
    <source>
        <dbReference type="EMBL" id="CAG9485322.1"/>
    </source>
</evidence>
<sequence>MADETDKDSFNYVNLFQKNREYYESVTSTRDTTILSACNKISSKTFEDTSFVTPCTKIASYLNNIKPNYANQDINGKCEFLNYLINSKLNDIKSDVNDTSNIFDHIKSEFNEHLNSEIKICLKNMKHINKNELKDLQILMDLFGNFEKFKEINKEKDVNCSFGEECVKLYMDSLDKCKDNNKIKFCNILEVFNEYYNEQAPNLDNCKTVQRYLPPVKGYINAVSHGVTAVFTVSIISSTIYLIYKFTPLQSWIRPQIVEKKKLLKNLQEENFKLQENYKINESDTRNNGFNLPYNAVLN</sequence>
<accession>A0A8S4HNB6</accession>
<dbReference type="EMBL" id="CAJZCX010000017">
    <property type="protein sequence ID" value="CAG9485322.1"/>
    <property type="molecule type" value="Genomic_DNA"/>
</dbReference>
<feature type="transmembrane region" description="Helical" evidence="2">
    <location>
        <begin position="222"/>
        <end position="244"/>
    </location>
</feature>
<keyword evidence="2" id="KW-0812">Transmembrane</keyword>
<comment type="caution">
    <text evidence="3">The sequence shown here is derived from an EMBL/GenBank/DDBJ whole genome shotgun (WGS) entry which is preliminary data.</text>
</comment>
<evidence type="ECO:0000313" key="4">
    <source>
        <dbReference type="Proteomes" id="UP000779233"/>
    </source>
</evidence>
<protein>
    <submittedName>
        <fullName evidence="3">(malaria parasite P. vivax) hypothetical protein</fullName>
    </submittedName>
</protein>
<proteinExistence type="predicted"/>
<organism evidence="3 4">
    <name type="scientific">Plasmodium vivax</name>
    <name type="common">malaria parasite P. vivax</name>
    <dbReference type="NCBI Taxonomy" id="5855"/>
    <lineage>
        <taxon>Eukaryota</taxon>
        <taxon>Sar</taxon>
        <taxon>Alveolata</taxon>
        <taxon>Apicomplexa</taxon>
        <taxon>Aconoidasida</taxon>
        <taxon>Haemosporida</taxon>
        <taxon>Plasmodiidae</taxon>
        <taxon>Plasmodium</taxon>
        <taxon>Plasmodium (Plasmodium)</taxon>
    </lineage>
</organism>
<dbReference type="Pfam" id="PF05795">
    <property type="entry name" value="Plasmodium_Vir"/>
    <property type="match status" value="2"/>
</dbReference>
<dbReference type="AlphaFoldDB" id="A0A8S4HNB6"/>
<keyword evidence="2" id="KW-1133">Transmembrane helix</keyword>
<reference evidence="3" key="1">
    <citation type="submission" date="2021-09" db="EMBL/GenBank/DDBJ databases">
        <authorList>
            <consortium name="Pathogen Informatics"/>
        </authorList>
    </citation>
    <scope>NUCLEOTIDE SEQUENCE</scope>
    <source>
        <strain evidence="3">PvW1</strain>
    </source>
</reference>
<evidence type="ECO:0000256" key="1">
    <source>
        <dbReference type="SAM" id="Coils"/>
    </source>
</evidence>
<dbReference type="VEuPathDB" id="PlasmoDB:PVPAM_080007000"/>